<evidence type="ECO:0000313" key="10">
    <source>
        <dbReference type="Proteomes" id="UP000035680"/>
    </source>
</evidence>
<dbReference type="InterPro" id="IPR018630">
    <property type="entry name" value="Zwilch"/>
</dbReference>
<keyword evidence="8 9" id="KW-0137">Centromere</keyword>
<evidence type="ECO:0000256" key="5">
    <source>
        <dbReference type="ARBA" id="ARBA00022776"/>
    </source>
</evidence>
<dbReference type="WBParaSite" id="SVE_0486400.1">
    <property type="protein sequence ID" value="SVE_0486400.1"/>
    <property type="gene ID" value="SVE_0486400"/>
</dbReference>
<dbReference type="GO" id="GO:0034501">
    <property type="term" value="P:protein localization to kinetochore"/>
    <property type="evidence" value="ECO:0007669"/>
    <property type="project" value="UniProtKB-UniRule"/>
</dbReference>
<evidence type="ECO:0000256" key="8">
    <source>
        <dbReference type="ARBA" id="ARBA00023328"/>
    </source>
</evidence>
<name>A0A0K0F7R7_STRVS</name>
<dbReference type="GO" id="GO:0007094">
    <property type="term" value="P:mitotic spindle assembly checkpoint signaling"/>
    <property type="evidence" value="ECO:0007669"/>
    <property type="project" value="UniProtKB-UniRule"/>
</dbReference>
<comment type="subcellular location">
    <subcellularLocation>
        <location evidence="1 9">Chromosome</location>
        <location evidence="1 9">Centromere</location>
        <location evidence="1 9">Kinetochore</location>
    </subcellularLocation>
</comment>
<reference evidence="11" key="2">
    <citation type="submission" date="2015-08" db="UniProtKB">
        <authorList>
            <consortium name="WormBaseParasite"/>
        </authorList>
    </citation>
    <scope>IDENTIFICATION</scope>
</reference>
<dbReference type="PANTHER" id="PTHR15995">
    <property type="entry name" value="PROTEIN ZWILCH HOMOLOG"/>
    <property type="match status" value="1"/>
</dbReference>
<keyword evidence="3 9" id="KW-0158">Chromosome</keyword>
<dbReference type="Pfam" id="PF09817">
    <property type="entry name" value="Zwilch"/>
    <property type="match status" value="1"/>
</dbReference>
<organism evidence="10 11">
    <name type="scientific">Strongyloides venezuelensis</name>
    <name type="common">Threadworm</name>
    <dbReference type="NCBI Taxonomy" id="75913"/>
    <lineage>
        <taxon>Eukaryota</taxon>
        <taxon>Metazoa</taxon>
        <taxon>Ecdysozoa</taxon>
        <taxon>Nematoda</taxon>
        <taxon>Chromadorea</taxon>
        <taxon>Rhabditida</taxon>
        <taxon>Tylenchina</taxon>
        <taxon>Panagrolaimomorpha</taxon>
        <taxon>Strongyloidoidea</taxon>
        <taxon>Strongyloididae</taxon>
        <taxon>Strongyloides</taxon>
    </lineage>
</organism>
<dbReference type="GO" id="GO:0051301">
    <property type="term" value="P:cell division"/>
    <property type="evidence" value="ECO:0007669"/>
    <property type="project" value="UniProtKB-UniRule"/>
</dbReference>
<keyword evidence="5 9" id="KW-0498">Mitosis</keyword>
<keyword evidence="4 9" id="KW-0132">Cell division</keyword>
<evidence type="ECO:0000256" key="4">
    <source>
        <dbReference type="ARBA" id="ARBA00022618"/>
    </source>
</evidence>
<evidence type="ECO:0000256" key="1">
    <source>
        <dbReference type="ARBA" id="ARBA00004629"/>
    </source>
</evidence>
<dbReference type="GO" id="GO:1990423">
    <property type="term" value="C:RZZ complex"/>
    <property type="evidence" value="ECO:0007669"/>
    <property type="project" value="UniProtKB-UniRule"/>
</dbReference>
<evidence type="ECO:0000256" key="3">
    <source>
        <dbReference type="ARBA" id="ARBA00022454"/>
    </source>
</evidence>
<proteinExistence type="inferred from homology"/>
<evidence type="ECO:0000256" key="2">
    <source>
        <dbReference type="ARBA" id="ARBA00009062"/>
    </source>
</evidence>
<evidence type="ECO:0000256" key="6">
    <source>
        <dbReference type="ARBA" id="ARBA00022838"/>
    </source>
</evidence>
<reference evidence="10" key="1">
    <citation type="submission" date="2014-07" db="EMBL/GenBank/DDBJ databases">
        <authorList>
            <person name="Martin A.A"/>
            <person name="De Silva N."/>
        </authorList>
    </citation>
    <scope>NUCLEOTIDE SEQUENCE</scope>
</reference>
<evidence type="ECO:0000256" key="9">
    <source>
        <dbReference type="RuleBase" id="RU369076"/>
    </source>
</evidence>
<keyword evidence="10" id="KW-1185">Reference proteome</keyword>
<sequence length="638" mass="73643">MIKQNFTIVNINYIFRSMLKAQNKAPLEASKKSITDLSMVKSLNSVIKVKNVRVRRLEASEIPYIADCNALKNIILLDSCVPKTKPKPVIKNLRTDSVDMEEDNVMEIDPVTGCRLVGDPLKFEFLTLEKLAALNSTDPSMISNCLEEERCNKFSLDFNPLSKENFSSVERAIIDIKNQIPLSDDVAVLALYDVDQFNDTATIISGQQTSDSGKCAKTIETRFLGSGKTLNSNLFTVLKYDQPKNTTFSVECGYDIIPATKPDDLDSSARVSCEYSVIGHWNANSIKNIPSHPEDLTHMTVNYVAGWYDRRVYNTEKTYTLHFILYVVDNLDKGGLLFKNEENMDIEEDVREWLKNDDAVSSIKMDSRELDFTEQLWMRIRNVTSIKSLQNIFKDICHKLSSEDFKPYVHPNNNSTLGTLLRDPLHFKKLQGLLSTWEALLSTKTFVELGFEFVFREIMSEFNDLGITLENNGKLIYDEVFAEPDVSRRIYNIFPFFLALQFSRLTKRTFRDIPIAHLSRQVMTLINRYKKMTVKEMFSYAYTFRIPREYGCHFTFYDKTVEPDVWMCKSVYMDLLFHGRKVTNVVKLQKHNDLEMLDGVYSPNKTPSDKFLTEEDEEKLSLYYGTFTTIDDVPLYFF</sequence>
<evidence type="ECO:0000313" key="11">
    <source>
        <dbReference type="WBParaSite" id="SVE_0486400.1"/>
    </source>
</evidence>
<dbReference type="Gene3D" id="1.10.287.1880">
    <property type="match status" value="1"/>
</dbReference>
<dbReference type="PANTHER" id="PTHR15995:SF1">
    <property type="entry name" value="PROTEIN ZWILCH HOMOLOG"/>
    <property type="match status" value="1"/>
</dbReference>
<keyword evidence="7 9" id="KW-0131">Cell cycle</keyword>
<dbReference type="STRING" id="75913.A0A0K0F7R7"/>
<comment type="function">
    <text evidence="9">Essential component of the mitotic checkpoint, which prevents cells from prematurely exiting mitosis. Required for the assembly of the dynein-dynactin and MAD1-MAD2 complexes onto kinetochores. Its function related to the spindle assembly machinery is proposed to depend on its association in the mitotic RZZ complex.</text>
</comment>
<dbReference type="Proteomes" id="UP000035680">
    <property type="component" value="Unassembled WGS sequence"/>
</dbReference>
<keyword evidence="6 9" id="KW-0995">Kinetochore</keyword>
<comment type="similarity">
    <text evidence="2 9">Belongs to the ZWILCH family.</text>
</comment>
<accession>A0A0K0F7R7</accession>
<evidence type="ECO:0000256" key="7">
    <source>
        <dbReference type="ARBA" id="ARBA00023306"/>
    </source>
</evidence>
<dbReference type="AlphaFoldDB" id="A0A0K0F7R7"/>
<comment type="subunit">
    <text evidence="9">Component of the RZZ complex.</text>
</comment>
<protein>
    <recommendedName>
        <fullName evidence="9">Protein zwilch</fullName>
    </recommendedName>
</protein>